<dbReference type="InterPro" id="IPR021140">
    <property type="entry name" value="Inh/Omp19"/>
</dbReference>
<evidence type="ECO:0000256" key="6">
    <source>
        <dbReference type="SAM" id="SignalP"/>
    </source>
</evidence>
<feature type="chain" id="PRO_5016011417" description="Alkaline proteinase inhibitor/ Outer membrane lipoprotein Omp19 domain-containing protein" evidence="6">
    <location>
        <begin position="26"/>
        <end position="208"/>
    </location>
</feature>
<feature type="region of interest" description="Disordered" evidence="5">
    <location>
        <begin position="24"/>
        <end position="118"/>
    </location>
</feature>
<dbReference type="GO" id="GO:0004866">
    <property type="term" value="F:endopeptidase inhibitor activity"/>
    <property type="evidence" value="ECO:0007669"/>
    <property type="project" value="InterPro"/>
</dbReference>
<protein>
    <recommendedName>
        <fullName evidence="7">Alkaline proteinase inhibitor/ Outer membrane lipoprotein Omp19 domain-containing protein</fullName>
    </recommendedName>
</protein>
<organism evidence="8 9">
    <name type="scientific">Rhodanobacter denitrificans</name>
    <dbReference type="NCBI Taxonomy" id="666685"/>
    <lineage>
        <taxon>Bacteria</taxon>
        <taxon>Pseudomonadati</taxon>
        <taxon>Pseudomonadota</taxon>
        <taxon>Gammaproteobacteria</taxon>
        <taxon>Lysobacterales</taxon>
        <taxon>Rhodanobacteraceae</taxon>
        <taxon>Rhodanobacter</taxon>
    </lineage>
</organism>
<accession>A0A2W5KSC0</accession>
<dbReference type="Gene3D" id="2.40.128.10">
    <property type="match status" value="1"/>
</dbReference>
<dbReference type="Pfam" id="PF02974">
    <property type="entry name" value="Inh"/>
    <property type="match status" value="1"/>
</dbReference>
<dbReference type="Proteomes" id="UP000249046">
    <property type="component" value="Unassembled WGS sequence"/>
</dbReference>
<keyword evidence="2" id="KW-0646">Protease inhibitor</keyword>
<evidence type="ECO:0000313" key="8">
    <source>
        <dbReference type="EMBL" id="PZQ18348.1"/>
    </source>
</evidence>
<keyword evidence="3 6" id="KW-0732">Signal</keyword>
<feature type="signal peptide" evidence="6">
    <location>
        <begin position="1"/>
        <end position="25"/>
    </location>
</feature>
<evidence type="ECO:0000313" key="9">
    <source>
        <dbReference type="Proteomes" id="UP000249046"/>
    </source>
</evidence>
<dbReference type="EMBL" id="QFPO01000003">
    <property type="protein sequence ID" value="PZQ18348.1"/>
    <property type="molecule type" value="Genomic_DNA"/>
</dbReference>
<name>A0A2W5KSC0_9GAMM</name>
<sequence length="208" mass="22368">MTEAADMQNIILIAAAMTCSGAALAQSNTGSVNQSTQSGWSSSTTTTTSSSDDQDASQKGDDPAFQSSPEMKAWIKSNARDSSSGDDGFGVGFGRDNDHHEDDRPSWSKHRPSRLKPEQIEGTYTVTASTGQFLCTVNLKASPFFGGYWAATSTGCPELWKVSRWDFQGPAIVLTNSSGDVYASFWPRARDVWVGQSTASGQRMSLSR</sequence>
<feature type="compositionally biased region" description="Basic and acidic residues" evidence="5">
    <location>
        <begin position="95"/>
        <end position="106"/>
    </location>
</feature>
<evidence type="ECO:0000256" key="3">
    <source>
        <dbReference type="ARBA" id="ARBA00022729"/>
    </source>
</evidence>
<keyword evidence="2" id="KW-0483">Metalloprotease inhibitor</keyword>
<dbReference type="AlphaFoldDB" id="A0A2W5KSC0"/>
<evidence type="ECO:0000259" key="7">
    <source>
        <dbReference type="Pfam" id="PF02974"/>
    </source>
</evidence>
<evidence type="ECO:0000256" key="5">
    <source>
        <dbReference type="SAM" id="MobiDB-lite"/>
    </source>
</evidence>
<dbReference type="InterPro" id="IPR016085">
    <property type="entry name" value="Protease_inh_B-barrel_dom"/>
</dbReference>
<gene>
    <name evidence="8" type="ORF">DI564_03305</name>
</gene>
<feature type="compositionally biased region" description="Low complexity" evidence="5">
    <location>
        <begin position="34"/>
        <end position="51"/>
    </location>
</feature>
<keyword evidence="4" id="KW-0481">Metalloenzyme inhibitor</keyword>
<feature type="domain" description="Alkaline proteinase inhibitor/ Outer membrane lipoprotein Omp19" evidence="7">
    <location>
        <begin position="116"/>
        <end position="208"/>
    </location>
</feature>
<dbReference type="SUPFAM" id="SSF50882">
    <property type="entry name" value="beta-Barrel protease inhibitors"/>
    <property type="match status" value="1"/>
</dbReference>
<evidence type="ECO:0000256" key="2">
    <source>
        <dbReference type="ARBA" id="ARBA00022608"/>
    </source>
</evidence>
<evidence type="ECO:0000256" key="4">
    <source>
        <dbReference type="ARBA" id="ARBA00023215"/>
    </source>
</evidence>
<proteinExistence type="inferred from homology"/>
<comment type="similarity">
    <text evidence="1">Belongs to the protease inhibitor I38 family.</text>
</comment>
<comment type="caution">
    <text evidence="8">The sequence shown here is derived from an EMBL/GenBank/DDBJ whole genome shotgun (WGS) entry which is preliminary data.</text>
</comment>
<evidence type="ECO:0000256" key="1">
    <source>
        <dbReference type="ARBA" id="ARBA00006813"/>
    </source>
</evidence>
<reference evidence="8 9" key="1">
    <citation type="submission" date="2017-08" db="EMBL/GenBank/DDBJ databases">
        <title>Infants hospitalized years apart are colonized by the same room-sourced microbial strains.</title>
        <authorList>
            <person name="Brooks B."/>
            <person name="Olm M.R."/>
            <person name="Firek B.A."/>
            <person name="Baker R."/>
            <person name="Thomas B.C."/>
            <person name="Morowitz M.J."/>
            <person name="Banfield J.F."/>
        </authorList>
    </citation>
    <scope>NUCLEOTIDE SEQUENCE [LARGE SCALE GENOMIC DNA]</scope>
    <source>
        <strain evidence="8">S2_005_003_R2_42</strain>
    </source>
</reference>